<feature type="domain" description="Aspartate/glutamate/uridylate kinase" evidence="10">
    <location>
        <begin position="1"/>
        <end position="235"/>
    </location>
</feature>
<dbReference type="OrthoDB" id="9803155at2"/>
<keyword evidence="6 9" id="KW-0418">Kinase</keyword>
<dbReference type="SUPFAM" id="SSF53633">
    <property type="entry name" value="Carbamate kinase-like"/>
    <property type="match status" value="1"/>
</dbReference>
<keyword evidence="7 9" id="KW-0067">ATP-binding</keyword>
<dbReference type="GO" id="GO:0003991">
    <property type="term" value="F:acetylglutamate kinase activity"/>
    <property type="evidence" value="ECO:0007669"/>
    <property type="project" value="UniProtKB-UniRule"/>
</dbReference>
<dbReference type="Proteomes" id="UP000239735">
    <property type="component" value="Unassembled WGS sequence"/>
</dbReference>
<reference evidence="12" key="1">
    <citation type="submission" date="2018-02" db="EMBL/GenBank/DDBJ databases">
        <authorList>
            <person name="Hausmann B."/>
        </authorList>
    </citation>
    <scope>NUCLEOTIDE SEQUENCE [LARGE SCALE GENOMIC DNA]</scope>
    <source>
        <strain evidence="12">Peat soil MAG SbA5</strain>
    </source>
</reference>
<dbReference type="InterPro" id="IPR001057">
    <property type="entry name" value="Glu/AcGlu_kinase"/>
</dbReference>
<keyword evidence="3 9" id="KW-0028">Amino-acid biosynthesis</keyword>
<evidence type="ECO:0000256" key="4">
    <source>
        <dbReference type="ARBA" id="ARBA00022679"/>
    </source>
</evidence>
<evidence type="ECO:0000256" key="8">
    <source>
        <dbReference type="ARBA" id="ARBA00048141"/>
    </source>
</evidence>
<evidence type="ECO:0000256" key="7">
    <source>
        <dbReference type="ARBA" id="ARBA00022840"/>
    </source>
</evidence>
<evidence type="ECO:0000256" key="3">
    <source>
        <dbReference type="ARBA" id="ARBA00022605"/>
    </source>
</evidence>
<dbReference type="HAMAP" id="MF_00082">
    <property type="entry name" value="ArgB"/>
    <property type="match status" value="1"/>
</dbReference>
<keyword evidence="5 9" id="KW-0547">Nucleotide-binding</keyword>
<feature type="binding site" evidence="9">
    <location>
        <begin position="41"/>
        <end position="42"/>
    </location>
    <ligand>
        <name>substrate</name>
    </ligand>
</feature>
<gene>
    <name evidence="9 11" type="primary">argB</name>
    <name evidence="11" type="ORF">SBA5_400081</name>
</gene>
<evidence type="ECO:0000256" key="2">
    <source>
        <dbReference type="ARBA" id="ARBA00022571"/>
    </source>
</evidence>
<comment type="function">
    <text evidence="9">Catalyzes the ATP-dependent phosphorylation of N-acetyl-L-glutamate.</text>
</comment>
<dbReference type="NCBIfam" id="TIGR00761">
    <property type="entry name" value="argB"/>
    <property type="match status" value="1"/>
</dbReference>
<dbReference type="GO" id="GO:0042450">
    <property type="term" value="P:L-arginine biosynthetic process via ornithine"/>
    <property type="evidence" value="ECO:0007669"/>
    <property type="project" value="UniProtKB-UniRule"/>
</dbReference>
<name>A0A2N9LK63_9BACT</name>
<dbReference type="PRINTS" id="PR00474">
    <property type="entry name" value="GLU5KINASE"/>
</dbReference>
<keyword evidence="4 9" id="KW-0808">Transferase</keyword>
<comment type="similarity">
    <text evidence="9">Belongs to the acetylglutamate kinase family. ArgB subfamily.</text>
</comment>
<dbReference type="PIRSF" id="PIRSF000728">
    <property type="entry name" value="NAGK"/>
    <property type="match status" value="1"/>
</dbReference>
<evidence type="ECO:0000256" key="5">
    <source>
        <dbReference type="ARBA" id="ARBA00022741"/>
    </source>
</evidence>
<dbReference type="AlphaFoldDB" id="A0A2N9LK63"/>
<keyword evidence="9" id="KW-0963">Cytoplasm</keyword>
<evidence type="ECO:0000259" key="10">
    <source>
        <dbReference type="Pfam" id="PF00696"/>
    </source>
</evidence>
<proteinExistence type="inferred from homology"/>
<protein>
    <recommendedName>
        <fullName evidence="9">Acetylglutamate kinase</fullName>
        <ecNumber evidence="9">2.7.2.8</ecNumber>
    </recommendedName>
    <alternativeName>
        <fullName evidence="9">N-acetyl-L-glutamate 5-phosphotransferase</fullName>
    </alternativeName>
    <alternativeName>
        <fullName evidence="9">NAG kinase</fullName>
        <shortName evidence="9">NAGK</shortName>
    </alternativeName>
</protein>
<organism evidence="11 12">
    <name type="scientific">Candidatus Sulfuritelmatomonas gaucii</name>
    <dbReference type="NCBI Taxonomy" id="2043161"/>
    <lineage>
        <taxon>Bacteria</taxon>
        <taxon>Pseudomonadati</taxon>
        <taxon>Acidobacteriota</taxon>
        <taxon>Terriglobia</taxon>
        <taxon>Terriglobales</taxon>
        <taxon>Acidobacteriaceae</taxon>
        <taxon>Candidatus Sulfuritelmatomonas</taxon>
    </lineage>
</organism>
<dbReference type="EC" id="2.7.2.8" evidence="9"/>
<dbReference type="Pfam" id="PF00696">
    <property type="entry name" value="AA_kinase"/>
    <property type="match status" value="1"/>
</dbReference>
<feature type="site" description="Transition state stabilizer" evidence="9">
    <location>
        <position position="217"/>
    </location>
</feature>
<feature type="binding site" evidence="9">
    <location>
        <position position="157"/>
    </location>
    <ligand>
        <name>substrate</name>
    </ligand>
</feature>
<evidence type="ECO:0000313" key="11">
    <source>
        <dbReference type="EMBL" id="SPE23669.1"/>
    </source>
</evidence>
<dbReference type="EMBL" id="OKRB01000098">
    <property type="protein sequence ID" value="SPE23669.1"/>
    <property type="molecule type" value="Genomic_DNA"/>
</dbReference>
<dbReference type="PANTHER" id="PTHR23342:SF0">
    <property type="entry name" value="N-ACETYLGLUTAMATE SYNTHASE, MITOCHONDRIAL"/>
    <property type="match status" value="1"/>
</dbReference>
<evidence type="ECO:0000256" key="9">
    <source>
        <dbReference type="HAMAP-Rule" id="MF_00082"/>
    </source>
</evidence>
<dbReference type="CDD" id="cd04238">
    <property type="entry name" value="AAK_NAGK-like"/>
    <property type="match status" value="1"/>
</dbReference>
<dbReference type="GO" id="GO:0005737">
    <property type="term" value="C:cytoplasm"/>
    <property type="evidence" value="ECO:0007669"/>
    <property type="project" value="UniProtKB-SubCell"/>
</dbReference>
<evidence type="ECO:0000256" key="6">
    <source>
        <dbReference type="ARBA" id="ARBA00022777"/>
    </source>
</evidence>
<feature type="site" description="Transition state stabilizer" evidence="9">
    <location>
        <position position="6"/>
    </location>
</feature>
<keyword evidence="2 9" id="KW-0055">Arginine biosynthesis</keyword>
<dbReference type="InterPro" id="IPR037528">
    <property type="entry name" value="ArgB"/>
</dbReference>
<feature type="binding site" evidence="9">
    <location>
        <position position="63"/>
    </location>
    <ligand>
        <name>substrate</name>
    </ligand>
</feature>
<sequence>MKYVIKLGGAGLETPTLLDGSMRAIAELVRDGNQVAVVHGGGLQLTRTLKALGKQSEFIDGLRVTDAETRDVALMVFAGRVNKGLVAALGSLGQPAIGLSGGDGLLFRARKKRTAPDLGYVGEIAASDPRWIEAIWQMNGVPVICSMALGFDGEYYNINADEMAAACAVACRADALVFLTDVSGVKGANGEVLRWLSIDQIAEMAKSAIITGGMLPKLGACREALLNGVKRVRILPAEAAGSLPDLCSARVAHGTEVMVA</sequence>
<dbReference type="GO" id="GO:0005524">
    <property type="term" value="F:ATP binding"/>
    <property type="evidence" value="ECO:0007669"/>
    <property type="project" value="UniProtKB-UniRule"/>
</dbReference>
<evidence type="ECO:0000256" key="1">
    <source>
        <dbReference type="ARBA" id="ARBA00004828"/>
    </source>
</evidence>
<comment type="pathway">
    <text evidence="1 9">Amino-acid biosynthesis; L-arginine biosynthesis; N(2)-acetyl-L-ornithine from L-glutamate: step 2/4.</text>
</comment>
<accession>A0A2N9LK63</accession>
<dbReference type="InterPro" id="IPR004662">
    <property type="entry name" value="AcgluKinase_fam"/>
</dbReference>
<dbReference type="PANTHER" id="PTHR23342">
    <property type="entry name" value="N-ACETYLGLUTAMATE SYNTHASE"/>
    <property type="match status" value="1"/>
</dbReference>
<evidence type="ECO:0000313" key="12">
    <source>
        <dbReference type="Proteomes" id="UP000239735"/>
    </source>
</evidence>
<dbReference type="Gene3D" id="3.40.1160.10">
    <property type="entry name" value="Acetylglutamate kinase-like"/>
    <property type="match status" value="1"/>
</dbReference>
<comment type="catalytic activity">
    <reaction evidence="8 9">
        <text>N-acetyl-L-glutamate + ATP = N-acetyl-L-glutamyl 5-phosphate + ADP</text>
        <dbReference type="Rhea" id="RHEA:14629"/>
        <dbReference type="ChEBI" id="CHEBI:30616"/>
        <dbReference type="ChEBI" id="CHEBI:44337"/>
        <dbReference type="ChEBI" id="CHEBI:57936"/>
        <dbReference type="ChEBI" id="CHEBI:456216"/>
        <dbReference type="EC" id="2.7.2.8"/>
    </reaction>
</comment>
<dbReference type="UniPathway" id="UPA00068">
    <property type="reaction ID" value="UER00107"/>
</dbReference>
<dbReference type="InterPro" id="IPR036393">
    <property type="entry name" value="AceGlu_kinase-like_sf"/>
</dbReference>
<dbReference type="InterPro" id="IPR001048">
    <property type="entry name" value="Asp/Glu/Uridylate_kinase"/>
</dbReference>
<comment type="subcellular location">
    <subcellularLocation>
        <location evidence="9">Cytoplasm</location>
    </subcellularLocation>
</comment>